<evidence type="ECO:0000256" key="3">
    <source>
        <dbReference type="ARBA" id="ARBA00022448"/>
    </source>
</evidence>
<evidence type="ECO:0008006" key="17">
    <source>
        <dbReference type="Google" id="ProtNLM"/>
    </source>
</evidence>
<dbReference type="Proteomes" id="UP000435649">
    <property type="component" value="Unassembled WGS sequence"/>
</dbReference>
<evidence type="ECO:0000256" key="4">
    <source>
        <dbReference type="ARBA" id="ARBA00022475"/>
    </source>
</evidence>
<dbReference type="PANTHER" id="PTHR48086">
    <property type="entry name" value="SODIUM/PROLINE SYMPORTER-RELATED"/>
    <property type="match status" value="1"/>
</dbReference>
<feature type="transmembrane region" description="Helical" evidence="14">
    <location>
        <begin position="430"/>
        <end position="454"/>
    </location>
</feature>
<proteinExistence type="inferred from homology"/>
<evidence type="ECO:0000313" key="15">
    <source>
        <dbReference type="EMBL" id="MST97829.1"/>
    </source>
</evidence>
<dbReference type="PANTHER" id="PTHR48086:SF3">
    <property type="entry name" value="SODIUM_PROLINE SYMPORTER"/>
    <property type="match status" value="1"/>
</dbReference>
<evidence type="ECO:0000256" key="14">
    <source>
        <dbReference type="SAM" id="Phobius"/>
    </source>
</evidence>
<evidence type="ECO:0000256" key="13">
    <source>
        <dbReference type="RuleBase" id="RU362091"/>
    </source>
</evidence>
<organism evidence="15 16">
    <name type="scientific">Victivallis lenta</name>
    <dbReference type="NCBI Taxonomy" id="2606640"/>
    <lineage>
        <taxon>Bacteria</taxon>
        <taxon>Pseudomonadati</taxon>
        <taxon>Lentisphaerota</taxon>
        <taxon>Lentisphaeria</taxon>
        <taxon>Victivallales</taxon>
        <taxon>Victivallaceae</taxon>
        <taxon>Victivallis</taxon>
    </lineage>
</organism>
<feature type="transmembrane region" description="Helical" evidence="14">
    <location>
        <begin position="347"/>
        <end position="370"/>
    </location>
</feature>
<feature type="transmembrane region" description="Helical" evidence="14">
    <location>
        <begin position="158"/>
        <end position="181"/>
    </location>
</feature>
<evidence type="ECO:0000256" key="10">
    <source>
        <dbReference type="ARBA" id="ARBA00023136"/>
    </source>
</evidence>
<keyword evidence="5 14" id="KW-0812">Transmembrane</keyword>
<evidence type="ECO:0000256" key="7">
    <source>
        <dbReference type="ARBA" id="ARBA00022989"/>
    </source>
</evidence>
<dbReference type="GO" id="GO:0005886">
    <property type="term" value="C:plasma membrane"/>
    <property type="evidence" value="ECO:0007669"/>
    <property type="project" value="UniProtKB-SubCell"/>
</dbReference>
<protein>
    <recommendedName>
        <fullName evidence="17">Sodium:solute symporter</fullName>
    </recommendedName>
</protein>
<feature type="transmembrane region" description="Helical" evidence="14">
    <location>
        <begin position="605"/>
        <end position="630"/>
    </location>
</feature>
<comment type="subcellular location">
    <subcellularLocation>
        <location evidence="1">Cell membrane</location>
        <topology evidence="1">Multi-pass membrane protein</topology>
    </subcellularLocation>
</comment>
<feature type="transmembrane region" description="Helical" evidence="14">
    <location>
        <begin position="461"/>
        <end position="480"/>
    </location>
</feature>
<evidence type="ECO:0000256" key="6">
    <source>
        <dbReference type="ARBA" id="ARBA00022847"/>
    </source>
</evidence>
<keyword evidence="11" id="KW-0739">Sodium transport</keyword>
<dbReference type="EMBL" id="VUNS01000013">
    <property type="protein sequence ID" value="MST97829.1"/>
    <property type="molecule type" value="Genomic_DNA"/>
</dbReference>
<feature type="transmembrane region" description="Helical" evidence="14">
    <location>
        <begin position="6"/>
        <end position="25"/>
    </location>
</feature>
<reference evidence="15 16" key="1">
    <citation type="submission" date="2019-08" db="EMBL/GenBank/DDBJ databases">
        <title>In-depth cultivation of the pig gut microbiome towards novel bacterial diversity and tailored functional studies.</title>
        <authorList>
            <person name="Wylensek D."/>
            <person name="Hitch T.C.A."/>
            <person name="Clavel T."/>
        </authorList>
    </citation>
    <scope>NUCLEOTIDE SEQUENCE [LARGE SCALE GENOMIC DNA]</scope>
    <source>
        <strain evidence="15 16">BBE-744-WT-12</strain>
    </source>
</reference>
<evidence type="ECO:0000256" key="1">
    <source>
        <dbReference type="ARBA" id="ARBA00004651"/>
    </source>
</evidence>
<dbReference type="GO" id="GO:0015293">
    <property type="term" value="F:symporter activity"/>
    <property type="evidence" value="ECO:0007669"/>
    <property type="project" value="UniProtKB-KW"/>
</dbReference>
<feature type="transmembrane region" description="Helical" evidence="14">
    <location>
        <begin position="75"/>
        <end position="97"/>
    </location>
</feature>
<dbReference type="InterPro" id="IPR050277">
    <property type="entry name" value="Sodium:Solute_Symporter"/>
</dbReference>
<keyword evidence="16" id="KW-1185">Reference proteome</keyword>
<dbReference type="InterPro" id="IPR001734">
    <property type="entry name" value="Na/solute_symporter"/>
</dbReference>
<comment type="similarity">
    <text evidence="2 13">Belongs to the sodium:solute symporter (SSF) (TC 2.A.21) family.</text>
</comment>
<dbReference type="Pfam" id="PF00474">
    <property type="entry name" value="SSF"/>
    <property type="match status" value="1"/>
</dbReference>
<dbReference type="InterPro" id="IPR038377">
    <property type="entry name" value="Na/Glc_symporter_sf"/>
</dbReference>
<feature type="transmembrane region" description="Helical" evidence="14">
    <location>
        <begin position="201"/>
        <end position="220"/>
    </location>
</feature>
<keyword evidence="4" id="KW-1003">Cell membrane</keyword>
<sequence>MPMHFVDWLLVALPLLVILGVGFRARSYIKSVSGFLSAGRCAGRYLLSVADGSAGLGLITMVGMFEMYYRTGNSIGFWSGIGILVGLVMTMTGFVTYRYRETRAMTLAQFFEMRYSRSFRVFAGLLSFLSGILNYALFPAIGGRFFLYYCGFPETFRLLGIEFSTFGTLMALFLGVALVIVMTGGQLTTMITDCLQGIYSYFAYALLVGVILYTFSFRQFREVMLARPEGYSFLNPFDTGMMTDFNIFYVLIGIFYTIYCRMAWQGNQGYNSCGASPHEQKMGGVLGVWRNGFQTVALLLLVFGAYVYMNHADFASQAAAVNAELSQIRFDSAQTTETIRNQMTVPVALRSIFPVGVTGVFCALALFLMLSTDTTYLHSWGSILVQDVILPFRRKPLSPGAHLALLRISIFAVAAFAWVFSFYFGQVTYILMFFAVTGTIYLGGAGSAIIGGLYWKRGTAAGAWTAMVFGCIGGAGGFLLQKYWERPIYPFLDEHVPELLASFGKTLEAVGRAVPILNWKMSPTSFPISGQELFFFVSVLSILLYIAVSLLTCRRPFDFDRMLHRGRYNLEHRAAQDALPELKPGFLRWRTLLGITPEYTRGDRILACSVLIWTLLGFAEFLFAAVVNLFFTRWSNEGWFLWWQYITVGQGLLYGVVTTVWFTWGGVRDLRRLFRHLKAQQDAPGEEQDDGRVHAPGE</sequence>
<keyword evidence="7 14" id="KW-1133">Transmembrane helix</keyword>
<keyword evidence="6" id="KW-0769">Symport</keyword>
<evidence type="ECO:0000256" key="2">
    <source>
        <dbReference type="ARBA" id="ARBA00006434"/>
    </source>
</evidence>
<evidence type="ECO:0000256" key="8">
    <source>
        <dbReference type="ARBA" id="ARBA00023053"/>
    </source>
</evidence>
<feature type="transmembrane region" description="Helical" evidence="14">
    <location>
        <begin position="118"/>
        <end position="138"/>
    </location>
</feature>
<accession>A0A844G673</accession>
<dbReference type="GO" id="GO:0006814">
    <property type="term" value="P:sodium ion transport"/>
    <property type="evidence" value="ECO:0007669"/>
    <property type="project" value="UniProtKB-KW"/>
</dbReference>
<comment type="catalytic activity">
    <reaction evidence="12">
        <text>L-proline(in) + Na(+)(in) = L-proline(out) + Na(+)(out)</text>
        <dbReference type="Rhea" id="RHEA:28967"/>
        <dbReference type="ChEBI" id="CHEBI:29101"/>
        <dbReference type="ChEBI" id="CHEBI:60039"/>
    </reaction>
</comment>
<dbReference type="RefSeq" id="WP_154418926.1">
    <property type="nucleotide sequence ID" value="NZ_VUNS01000013.1"/>
</dbReference>
<evidence type="ECO:0000256" key="11">
    <source>
        <dbReference type="ARBA" id="ARBA00023201"/>
    </source>
</evidence>
<feature type="transmembrane region" description="Helical" evidence="14">
    <location>
        <begin position="45"/>
        <end position="69"/>
    </location>
</feature>
<feature type="transmembrane region" description="Helical" evidence="14">
    <location>
        <begin position="240"/>
        <end position="259"/>
    </location>
</feature>
<gene>
    <name evidence="15" type="ORF">FYJ85_12355</name>
</gene>
<dbReference type="Gene3D" id="1.20.1730.10">
    <property type="entry name" value="Sodium/glucose cotransporter"/>
    <property type="match status" value="1"/>
</dbReference>
<dbReference type="PROSITE" id="PS50283">
    <property type="entry name" value="NA_SOLUT_SYMP_3"/>
    <property type="match status" value="1"/>
</dbReference>
<keyword evidence="10 14" id="KW-0472">Membrane</keyword>
<evidence type="ECO:0000256" key="9">
    <source>
        <dbReference type="ARBA" id="ARBA00023065"/>
    </source>
</evidence>
<feature type="transmembrane region" description="Helical" evidence="14">
    <location>
        <begin position="642"/>
        <end position="667"/>
    </location>
</feature>
<feature type="transmembrane region" description="Helical" evidence="14">
    <location>
        <begin position="533"/>
        <end position="553"/>
    </location>
</feature>
<keyword evidence="8" id="KW-0915">Sodium</keyword>
<evidence type="ECO:0000256" key="5">
    <source>
        <dbReference type="ARBA" id="ARBA00022692"/>
    </source>
</evidence>
<feature type="transmembrane region" description="Helical" evidence="14">
    <location>
        <begin position="404"/>
        <end position="424"/>
    </location>
</feature>
<evidence type="ECO:0000256" key="12">
    <source>
        <dbReference type="ARBA" id="ARBA00033708"/>
    </source>
</evidence>
<dbReference type="AlphaFoldDB" id="A0A844G673"/>
<keyword evidence="9" id="KW-0406">Ion transport</keyword>
<name>A0A844G673_9BACT</name>
<comment type="caution">
    <text evidence="15">The sequence shown here is derived from an EMBL/GenBank/DDBJ whole genome shotgun (WGS) entry which is preliminary data.</text>
</comment>
<keyword evidence="3" id="KW-0813">Transport</keyword>
<evidence type="ECO:0000313" key="16">
    <source>
        <dbReference type="Proteomes" id="UP000435649"/>
    </source>
</evidence>